<proteinExistence type="predicted"/>
<reference evidence="5" key="1">
    <citation type="submission" date="2025-08" db="UniProtKB">
        <authorList>
            <consortium name="RefSeq"/>
        </authorList>
    </citation>
    <scope>IDENTIFICATION</scope>
</reference>
<dbReference type="Gene3D" id="2.60.40.10">
    <property type="entry name" value="Immunoglobulins"/>
    <property type="match status" value="3"/>
</dbReference>
<evidence type="ECO:0000256" key="1">
    <source>
        <dbReference type="ARBA" id="ARBA00023157"/>
    </source>
</evidence>
<feature type="domain" description="Immunoglobulin-like beta-sandwich" evidence="3">
    <location>
        <begin position="98"/>
        <end position="168"/>
    </location>
</feature>
<dbReference type="SUPFAM" id="SSF48726">
    <property type="entry name" value="Immunoglobulin"/>
    <property type="match status" value="3"/>
</dbReference>
<dbReference type="RefSeq" id="XP_072824975.1">
    <property type="nucleotide sequence ID" value="XM_072968874.1"/>
</dbReference>
<dbReference type="InterPro" id="IPR013783">
    <property type="entry name" value="Ig-like_fold"/>
</dbReference>
<dbReference type="InterPro" id="IPR050412">
    <property type="entry name" value="Ig-like_Receptors_ImmuneReg"/>
</dbReference>
<sequence length="394" mass="42748">MSHDTAPGSDHTDCYKARIWTLPNGVPPRALLLFLKPSPTAPRLTAAPRTWRSREPQGRHSTLNSEVFDVTKQRSFSVQRIWAQVGGHDKPSPSAWTSPVVPLGQHVTLQCHSHLGFDRFRLCKDAGGHVPNLQDVRFQNSLLVGPVTSAHAGTYRCLGYYSRSPSARSALSDPLTNVVTGVYRKPSLIAQPGPLVQSGRNGTLQCRSEITFDSFILILHREGGTTDPLHFVRQLHDGGSQANFSVGTMTSVCAGTYRCLCSLSHSHYEWSAPSDPLDMAITGLCRKPPLPAQMGPMVRSSGNLTSFGRSKSSLDVYNLFREGESHGCWLAAGHSHNGTCQAEFPLGPGSPVHSTTYSCHGLSSHSPYRWSDPSDPLYLSVTGEAPSACPTPVL</sequence>
<keyword evidence="1" id="KW-1015">Disulfide bond</keyword>
<evidence type="ECO:0000313" key="4">
    <source>
        <dbReference type="Proteomes" id="UP001652581"/>
    </source>
</evidence>
<dbReference type="PANTHER" id="PTHR11738">
    <property type="entry name" value="MHC CLASS I NK CELL RECEPTOR"/>
    <property type="match status" value="1"/>
</dbReference>
<dbReference type="Pfam" id="PF00047">
    <property type="entry name" value="ig"/>
    <property type="match status" value="1"/>
</dbReference>
<protein>
    <submittedName>
        <fullName evidence="5">Killer cell immunoglobulin-like receptor like protein KIR3DP1</fullName>
    </submittedName>
</protein>
<organism evidence="4 5">
    <name type="scientific">Vicugna pacos</name>
    <name type="common">Alpaca</name>
    <name type="synonym">Lama pacos</name>
    <dbReference type="NCBI Taxonomy" id="30538"/>
    <lineage>
        <taxon>Eukaryota</taxon>
        <taxon>Metazoa</taxon>
        <taxon>Chordata</taxon>
        <taxon>Craniata</taxon>
        <taxon>Vertebrata</taxon>
        <taxon>Euteleostomi</taxon>
        <taxon>Mammalia</taxon>
        <taxon>Eutheria</taxon>
        <taxon>Laurasiatheria</taxon>
        <taxon>Artiodactyla</taxon>
        <taxon>Tylopoda</taxon>
        <taxon>Camelidae</taxon>
        <taxon>Vicugna</taxon>
    </lineage>
</organism>
<accession>A0ABM5DVQ5</accession>
<dbReference type="Proteomes" id="UP001652581">
    <property type="component" value="Chromosome 9"/>
</dbReference>
<evidence type="ECO:0000256" key="2">
    <source>
        <dbReference type="ARBA" id="ARBA00023319"/>
    </source>
</evidence>
<keyword evidence="2" id="KW-0393">Immunoglobulin domain</keyword>
<dbReference type="InterPro" id="IPR036179">
    <property type="entry name" value="Ig-like_dom_sf"/>
</dbReference>
<dbReference type="PANTHER" id="PTHR11738:SF113">
    <property type="entry name" value="KILLER CELL IMMUNOGLOBULIN-LIKE RECEPTOR 2DL4"/>
    <property type="match status" value="1"/>
</dbReference>
<gene>
    <name evidence="5" type="primary">LOC102526501</name>
</gene>
<evidence type="ECO:0000313" key="5">
    <source>
        <dbReference type="RefSeq" id="XP_072824975.1"/>
    </source>
</evidence>
<name>A0ABM5DVQ5_VICPA</name>
<evidence type="ECO:0000259" key="3">
    <source>
        <dbReference type="Pfam" id="PF00047"/>
    </source>
</evidence>
<dbReference type="GeneID" id="102526501"/>
<keyword evidence="4" id="KW-1185">Reference proteome</keyword>
<dbReference type="InterPro" id="IPR013151">
    <property type="entry name" value="Immunoglobulin_dom"/>
</dbReference>